<dbReference type="Gene3D" id="2.30.180.10">
    <property type="entry name" value="FAS1 domain"/>
    <property type="match status" value="1"/>
</dbReference>
<feature type="domain" description="FAS1" evidence="3">
    <location>
        <begin position="116"/>
        <end position="263"/>
    </location>
</feature>
<organism evidence="4 5">
    <name type="scientific">Botryotinia fuckeliana (strain T4)</name>
    <name type="common">Noble rot fungus</name>
    <name type="synonym">Botrytis cinerea</name>
    <dbReference type="NCBI Taxonomy" id="999810"/>
    <lineage>
        <taxon>Eukaryota</taxon>
        <taxon>Fungi</taxon>
        <taxon>Dikarya</taxon>
        <taxon>Ascomycota</taxon>
        <taxon>Pezizomycotina</taxon>
        <taxon>Leotiomycetes</taxon>
        <taxon>Helotiales</taxon>
        <taxon>Sclerotiniaceae</taxon>
        <taxon>Botrytis</taxon>
    </lineage>
</organism>
<dbReference type="Proteomes" id="UP000008177">
    <property type="component" value="Unplaced contigs"/>
</dbReference>
<name>G2YPU0_BOTF4</name>
<accession>G2YPU0</accession>
<dbReference type="PANTHER" id="PTHR28156">
    <property type="entry name" value="FAS1 DOMAIN-CONTAINING PROTEIN YDR262W"/>
    <property type="match status" value="1"/>
</dbReference>
<evidence type="ECO:0000256" key="1">
    <source>
        <dbReference type="ARBA" id="ARBA00022729"/>
    </source>
</evidence>
<evidence type="ECO:0000313" key="4">
    <source>
        <dbReference type="EMBL" id="CCD53638.1"/>
    </source>
</evidence>
<reference evidence="5" key="1">
    <citation type="journal article" date="2011" name="PLoS Genet.">
        <title>Genomic analysis of the necrotrophic fungal pathogens Sclerotinia sclerotiorum and Botrytis cinerea.</title>
        <authorList>
            <person name="Amselem J."/>
            <person name="Cuomo C.A."/>
            <person name="van Kan J.A."/>
            <person name="Viaud M."/>
            <person name="Benito E.P."/>
            <person name="Couloux A."/>
            <person name="Coutinho P.M."/>
            <person name="de Vries R.P."/>
            <person name="Dyer P.S."/>
            <person name="Fillinger S."/>
            <person name="Fournier E."/>
            <person name="Gout L."/>
            <person name="Hahn M."/>
            <person name="Kohn L."/>
            <person name="Lapalu N."/>
            <person name="Plummer K.M."/>
            <person name="Pradier J.M."/>
            <person name="Quevillon E."/>
            <person name="Sharon A."/>
            <person name="Simon A."/>
            <person name="ten Have A."/>
            <person name="Tudzynski B."/>
            <person name="Tudzynski P."/>
            <person name="Wincker P."/>
            <person name="Andrew M."/>
            <person name="Anthouard V."/>
            <person name="Beever R.E."/>
            <person name="Beffa R."/>
            <person name="Benoit I."/>
            <person name="Bouzid O."/>
            <person name="Brault B."/>
            <person name="Chen Z."/>
            <person name="Choquer M."/>
            <person name="Collemare J."/>
            <person name="Cotton P."/>
            <person name="Danchin E.G."/>
            <person name="Da Silva C."/>
            <person name="Gautier A."/>
            <person name="Giraud C."/>
            <person name="Giraud T."/>
            <person name="Gonzalez C."/>
            <person name="Grossetete S."/>
            <person name="Guldener U."/>
            <person name="Henrissat B."/>
            <person name="Howlett B.J."/>
            <person name="Kodira C."/>
            <person name="Kretschmer M."/>
            <person name="Lappartient A."/>
            <person name="Leroch M."/>
            <person name="Levis C."/>
            <person name="Mauceli E."/>
            <person name="Neuveglise C."/>
            <person name="Oeser B."/>
            <person name="Pearson M."/>
            <person name="Poulain J."/>
            <person name="Poussereau N."/>
            <person name="Quesneville H."/>
            <person name="Rascle C."/>
            <person name="Schumacher J."/>
            <person name="Segurens B."/>
            <person name="Sexton A."/>
            <person name="Silva E."/>
            <person name="Sirven C."/>
            <person name="Soanes D.M."/>
            <person name="Talbot N.J."/>
            <person name="Templeton M."/>
            <person name="Yandava C."/>
            <person name="Yarden O."/>
            <person name="Zeng Q."/>
            <person name="Rollins J.A."/>
            <person name="Lebrun M.H."/>
            <person name="Dickman M."/>
        </authorList>
    </citation>
    <scope>NUCLEOTIDE SEQUENCE [LARGE SCALE GENOMIC DNA]</scope>
    <source>
        <strain evidence="5">T4</strain>
    </source>
</reference>
<dbReference type="InterPro" id="IPR000782">
    <property type="entry name" value="FAS1_domain"/>
</dbReference>
<sequence length="266" mass="29478">MGFERSKFPETMLIQHVRSHKVGDTRILRHCLKSACNDITSQNNNDTKKRGGYQACESRQELSPTKSLLRLLQVFKASDDPISGKDIQGPLSDNNLGPAMPSKSEPSSDPIGGGDTIILSDVLGRDRSINIFAGFTRDIAPISQRFADSGQNTTILAPVNSAIMALPRKPWEDPEDYDKLGANAYEGEDGEERAHKNLRRFVEAHIVPASPWKEGEKVKTLVGDEVWWENKDGVKRLQPGNIEVSSMAGDVHNGQVWILKTVRNYA</sequence>
<evidence type="ECO:0000259" key="3">
    <source>
        <dbReference type="PROSITE" id="PS50213"/>
    </source>
</evidence>
<gene>
    <name evidence="4" type="ORF">BofuT4_P136830.1</name>
</gene>
<keyword evidence="1" id="KW-0732">Signal</keyword>
<dbReference type="STRING" id="999810.G2YPU0"/>
<dbReference type="InParanoid" id="G2YPU0"/>
<evidence type="ECO:0000313" key="5">
    <source>
        <dbReference type="Proteomes" id="UP000008177"/>
    </source>
</evidence>
<dbReference type="EMBL" id="FQ790347">
    <property type="protein sequence ID" value="CCD53638.1"/>
    <property type="molecule type" value="Genomic_DNA"/>
</dbReference>
<dbReference type="AlphaFoldDB" id="G2YPU0"/>
<dbReference type="eggNOG" id="ENOG502S3U5">
    <property type="taxonomic scope" value="Eukaryota"/>
</dbReference>
<dbReference type="PANTHER" id="PTHR28156:SF1">
    <property type="entry name" value="FAS1 DOMAIN-CONTAINING PROTEIN YDR262W"/>
    <property type="match status" value="1"/>
</dbReference>
<feature type="region of interest" description="Disordered" evidence="2">
    <location>
        <begin position="81"/>
        <end position="113"/>
    </location>
</feature>
<evidence type="ECO:0000256" key="2">
    <source>
        <dbReference type="SAM" id="MobiDB-lite"/>
    </source>
</evidence>
<dbReference type="PROSITE" id="PS50213">
    <property type="entry name" value="FAS1"/>
    <property type="match status" value="1"/>
</dbReference>
<dbReference type="InterPro" id="IPR036378">
    <property type="entry name" value="FAS1_dom_sf"/>
</dbReference>
<dbReference type="OrthoDB" id="5551751at2759"/>
<dbReference type="HOGENOM" id="CLU_091398_2_0_1"/>
<protein>
    <recommendedName>
        <fullName evidence="3">FAS1 domain-containing protein</fullName>
    </recommendedName>
</protein>
<dbReference type="SUPFAM" id="SSF82153">
    <property type="entry name" value="FAS1 domain"/>
    <property type="match status" value="1"/>
</dbReference>
<dbReference type="InterPro" id="IPR040200">
    <property type="entry name" value="Mug57-like"/>
</dbReference>
<proteinExistence type="predicted"/>